<dbReference type="EMBL" id="MU118524">
    <property type="protein sequence ID" value="KAF9642336.1"/>
    <property type="molecule type" value="Genomic_DNA"/>
</dbReference>
<proteinExistence type="predicted"/>
<reference evidence="1" key="1">
    <citation type="submission" date="2019-10" db="EMBL/GenBank/DDBJ databases">
        <authorList>
            <consortium name="DOE Joint Genome Institute"/>
            <person name="Kuo A."/>
            <person name="Miyauchi S."/>
            <person name="Kiss E."/>
            <person name="Drula E."/>
            <person name="Kohler A."/>
            <person name="Sanchez-Garcia M."/>
            <person name="Andreopoulos B."/>
            <person name="Barry K.W."/>
            <person name="Bonito G."/>
            <person name="Buee M."/>
            <person name="Carver A."/>
            <person name="Chen C."/>
            <person name="Cichocki N."/>
            <person name="Clum A."/>
            <person name="Culley D."/>
            <person name="Crous P.W."/>
            <person name="Fauchery L."/>
            <person name="Girlanda M."/>
            <person name="Hayes R."/>
            <person name="Keri Z."/>
            <person name="Labutti K."/>
            <person name="Lipzen A."/>
            <person name="Lombard V."/>
            <person name="Magnuson J."/>
            <person name="Maillard F."/>
            <person name="Morin E."/>
            <person name="Murat C."/>
            <person name="Nolan M."/>
            <person name="Ohm R."/>
            <person name="Pangilinan J."/>
            <person name="Pereira M."/>
            <person name="Perotto S."/>
            <person name="Peter M."/>
            <person name="Riley R."/>
            <person name="Sitrit Y."/>
            <person name="Stielow B."/>
            <person name="Szollosi G."/>
            <person name="Zifcakova L."/>
            <person name="Stursova M."/>
            <person name="Spatafora J.W."/>
            <person name="Tedersoo L."/>
            <person name="Vaario L.-M."/>
            <person name="Yamada A."/>
            <person name="Yan M."/>
            <person name="Wang P."/>
            <person name="Xu J."/>
            <person name="Bruns T."/>
            <person name="Baldrian P."/>
            <person name="Vilgalys R."/>
            <person name="Henrissat B."/>
            <person name="Grigoriev I.V."/>
            <person name="Hibbett D."/>
            <person name="Nagy L.G."/>
            <person name="Martin F.M."/>
        </authorList>
    </citation>
    <scope>NUCLEOTIDE SEQUENCE</scope>
    <source>
        <strain evidence="1">P2</strain>
    </source>
</reference>
<dbReference type="Proteomes" id="UP000886501">
    <property type="component" value="Unassembled WGS sequence"/>
</dbReference>
<evidence type="ECO:0000313" key="1">
    <source>
        <dbReference type="EMBL" id="KAF9642336.1"/>
    </source>
</evidence>
<gene>
    <name evidence="1" type="ORF">BDM02DRAFT_2327547</name>
</gene>
<comment type="caution">
    <text evidence="1">The sequence shown here is derived from an EMBL/GenBank/DDBJ whole genome shotgun (WGS) entry which is preliminary data.</text>
</comment>
<evidence type="ECO:0000313" key="2">
    <source>
        <dbReference type="Proteomes" id="UP000886501"/>
    </source>
</evidence>
<organism evidence="1 2">
    <name type="scientific">Thelephora ganbajun</name>
    <name type="common">Ganba fungus</name>
    <dbReference type="NCBI Taxonomy" id="370292"/>
    <lineage>
        <taxon>Eukaryota</taxon>
        <taxon>Fungi</taxon>
        <taxon>Dikarya</taxon>
        <taxon>Basidiomycota</taxon>
        <taxon>Agaricomycotina</taxon>
        <taxon>Agaricomycetes</taxon>
        <taxon>Thelephorales</taxon>
        <taxon>Thelephoraceae</taxon>
        <taxon>Thelephora</taxon>
    </lineage>
</organism>
<name>A0ACB6YY48_THEGA</name>
<sequence>MFSKYLPASGPNGAGSTGTDFADPGNGTGNDGGSCNSSSKAALVVPHQENIESAPMNLGARRSSQNHNISPVFFCPGLFLRTCIIECMIKKVPTRTLRSSSTGGDVLWRHVDALLRFVYLCRIAPDFVEVSFWMRGCFTEANRRHAVAQNLAVYSPDYLRVHHFGFPPATRTKMKHLFGKKPRKSPKPSPERTPLGIPANTAAGPLGFPPTHAVRPFNSRPYNVGLHLSLFPVGLME</sequence>
<keyword evidence="2" id="KW-1185">Reference proteome</keyword>
<protein>
    <submittedName>
        <fullName evidence="1">Uncharacterized protein</fullName>
    </submittedName>
</protein>
<accession>A0ACB6YY48</accession>
<reference evidence="1" key="2">
    <citation type="journal article" date="2020" name="Nat. Commun.">
        <title>Large-scale genome sequencing of mycorrhizal fungi provides insights into the early evolution of symbiotic traits.</title>
        <authorList>
            <person name="Miyauchi S."/>
            <person name="Kiss E."/>
            <person name="Kuo A."/>
            <person name="Drula E."/>
            <person name="Kohler A."/>
            <person name="Sanchez-Garcia M."/>
            <person name="Morin E."/>
            <person name="Andreopoulos B."/>
            <person name="Barry K.W."/>
            <person name="Bonito G."/>
            <person name="Buee M."/>
            <person name="Carver A."/>
            <person name="Chen C."/>
            <person name="Cichocki N."/>
            <person name="Clum A."/>
            <person name="Culley D."/>
            <person name="Crous P.W."/>
            <person name="Fauchery L."/>
            <person name="Girlanda M."/>
            <person name="Hayes R.D."/>
            <person name="Keri Z."/>
            <person name="LaButti K."/>
            <person name="Lipzen A."/>
            <person name="Lombard V."/>
            <person name="Magnuson J."/>
            <person name="Maillard F."/>
            <person name="Murat C."/>
            <person name="Nolan M."/>
            <person name="Ohm R.A."/>
            <person name="Pangilinan J."/>
            <person name="Pereira M.F."/>
            <person name="Perotto S."/>
            <person name="Peter M."/>
            <person name="Pfister S."/>
            <person name="Riley R."/>
            <person name="Sitrit Y."/>
            <person name="Stielow J.B."/>
            <person name="Szollosi G."/>
            <person name="Zifcakova L."/>
            <person name="Stursova M."/>
            <person name="Spatafora J.W."/>
            <person name="Tedersoo L."/>
            <person name="Vaario L.M."/>
            <person name="Yamada A."/>
            <person name="Yan M."/>
            <person name="Wang P."/>
            <person name="Xu J."/>
            <person name="Bruns T."/>
            <person name="Baldrian P."/>
            <person name="Vilgalys R."/>
            <person name="Dunand C."/>
            <person name="Henrissat B."/>
            <person name="Grigoriev I.V."/>
            <person name="Hibbett D."/>
            <person name="Nagy L.G."/>
            <person name="Martin F.M."/>
        </authorList>
    </citation>
    <scope>NUCLEOTIDE SEQUENCE</scope>
    <source>
        <strain evidence="1">P2</strain>
    </source>
</reference>